<evidence type="ECO:0000256" key="5">
    <source>
        <dbReference type="PROSITE-ProRule" id="PRU00146"/>
    </source>
</evidence>
<feature type="region of interest" description="Disordered" evidence="6">
    <location>
        <begin position="1828"/>
        <end position="1853"/>
    </location>
</feature>
<dbReference type="InterPro" id="IPR013083">
    <property type="entry name" value="Znf_RING/FYVE/PHD"/>
</dbReference>
<feature type="compositionally biased region" description="Polar residues" evidence="6">
    <location>
        <begin position="308"/>
        <end position="332"/>
    </location>
</feature>
<dbReference type="SMART" id="SM00249">
    <property type="entry name" value="PHD"/>
    <property type="match status" value="1"/>
</dbReference>
<feature type="compositionally biased region" description="Low complexity" evidence="6">
    <location>
        <begin position="936"/>
        <end position="948"/>
    </location>
</feature>
<reference evidence="9" key="2">
    <citation type="submission" date="2022-10" db="EMBL/GenBank/DDBJ databases">
        <authorList>
            <consortium name="ENA_rothamsted_submissions"/>
            <consortium name="culmorum"/>
            <person name="King R."/>
        </authorList>
    </citation>
    <scope>NUCLEOTIDE SEQUENCE</scope>
</reference>
<evidence type="ECO:0000256" key="3">
    <source>
        <dbReference type="ARBA" id="ARBA00022833"/>
    </source>
</evidence>
<dbReference type="SMART" id="SM00510">
    <property type="entry name" value="TFS2M"/>
    <property type="match status" value="1"/>
</dbReference>
<keyword evidence="2 5" id="KW-0863">Zinc-finger</keyword>
<dbReference type="CDD" id="cd22581">
    <property type="entry name" value="SPOC_PPS-like"/>
    <property type="match status" value="1"/>
</dbReference>
<protein>
    <recommendedName>
        <fullName evidence="11">Death-inducer obliterator 1</fullName>
    </recommendedName>
</protein>
<evidence type="ECO:0008006" key="11">
    <source>
        <dbReference type="Google" id="ProtNLM"/>
    </source>
</evidence>
<feature type="compositionally biased region" description="Low complexity" evidence="6">
    <location>
        <begin position="855"/>
        <end position="882"/>
    </location>
</feature>
<reference evidence="9" key="1">
    <citation type="submission" date="2022-01" db="EMBL/GenBank/DDBJ databases">
        <authorList>
            <person name="King R."/>
        </authorList>
    </citation>
    <scope>NUCLEOTIDE SEQUENCE</scope>
</reference>
<accession>A0A9N9WP75</accession>
<feature type="compositionally biased region" description="Acidic residues" evidence="6">
    <location>
        <begin position="1628"/>
        <end position="1640"/>
    </location>
</feature>
<sequence length="1853" mass="206722">MSHSNFKLIHNDEPINSNLVIIVNKNGDVKTDTLALQNLLTSRETPDTGVTVIRETSPTPSISDEIEEDRVKQIELFRQQYIADHPNASEEAVEQQIKKIGGISNIPHVSLNLETFYAPDQARKFANDVLHLGGIENPSTLMPIDYNFRRQIVQNDHCYTPLTLSPKESTSKESKKPKTKPVKDKKDAKQSKARQSTSVNEENEDSSNSGDNQNEDDEEATAGAEEQSEESFTETDDDNDMDFSVNDRFGKKGKKKRKYRRQKQKSMTFKDFLEGTGDMSSMDDEPKKKYGKSSKKGQNPRVSGKNMGPSTSKNTQQSTVRKIPNPTQQNKNAALRKEIQTPPILTSTTSKSNNSTASTASTVIAQISIQSAAPAKSSQEIEFVESIVKDLEKSFPETNNKKAQIVVVPPPTSIPNIMQMMETNTSTEVIDQSLSTLEHIADGHVGIEEIGDALIAALGNEAIDELLNQGDLMNFDATATTTHVKPAQNIVSSSSVLLSHTVSQPILSDVNTSPLSAHGSSPLPKILNKQVTMGKDPIKVVRNGRVITLPPIEAPATRGAKRRAQGDSTSPVGKVIKTENNKTPSTKDPDSRNSSRRSSLNKSESGRNSRRQSTAQGNPDEMDDINSDDDSWNSEDDPDRLWCICKQPHNNRFMICCDKCEDWFHGTCVNVTKAMGKEMEKKEIKWHCPNCKANAGAVLKKDPNKKTLNQQKLTKFFSKHSKELTDEDVPINSDSFMCAVCHKKPARTDSIYCSEDCIRNHATKHLDDNTQPKTPTTPTSSTKSNAADGKRGNVLKDQSGNVIVYDRVSGKLLSSKLWPHFTSLGQWLGQNPNCEPVKPGSQQANQLLSKVSKNTQQQQPVTPTVSSSKEAITSTSSHPPTTLHAGTKHHHHPSSIIPADELFSNPVKIHTGAKEVVPAPVLKKSMSVQSPAIARSNSNTNNNAKSTPTRPPLIKQSSVSSSTSSKSVSSPKVQPEPKKVKRVVSDEKPQSQSTPSNSKLKIEYERQNVRTNLKATLIQRMKDIEDSSVTKMKDEEIEKFANSIEHEMFRFFNKDTRDKYKVKFRSLKFNLSDTKNKTLIERICMKKLTPKQLVELPSSELASKELSKWREEENKHQLEIITKAELDALAQTKMVIKTHKGEEILETKNASADISLPDDDIEAAIDKTVLSIEDPHHKYDLSRSISLNVSGNHSVSSPLSSPSISSSTGRKSECHHNDSHSRSRSKSRGREHHHHHKSSSKHKKTEHRHRSRSPKHHHSSHHHSSRDKSHEREHYSRDKSRENHHHHHHRDKSRSNEKEKTNNSKSKDREASKDSKKHHQTAHNKDTKEAVSIKKEKEDQSKEKIVIIPEIKPEQKDVDIVGKILDSMGVHLDTKLKTEDEKIPITAEIKLEATCLNNDILPVSLEPVNEHQLEIEIYSGNMYMADVAKFDVTASVVSGNVDDIIKLFVPQMEIVGRIEPKTVWDYLGKVKKLPGKELAVIRFSSTDEAAYFQLFSYLHSRQRYGVIKSPAPNIKDFYLITVEATRPLPPVLLPIVGPGFIEGDEHKPDLLLGVILKLTPEARNVQKKVPTVKKSTKTPKPVEHTVPIKVLPSKHKPHSHCSGTSSKLTMGLPEVESGHMKSPKISPDDDEPYEPLDEDSLTPPQSYAQHKSTGQHQARHSSSGEKLNASGDDLESQMELLNREIERRQMEIQTLAQQKALELDEEQATKIFEQIRVPHNLSEILSTIKASEPKPMEIDDDDDDEEYVPISGAAKGGMHEYRPSSSYPVMQQQAPIMSSMMDIDERINLFRQEMPMNNMPAVPEQPSRLASMSDADLLALVPEEALQAPPPPIISSNSISEPAIPGLEYEMEQ</sequence>
<dbReference type="PROSITE" id="PS50016">
    <property type="entry name" value="ZF_PHD_2"/>
    <property type="match status" value="1"/>
</dbReference>
<keyword evidence="10" id="KW-1185">Reference proteome</keyword>
<dbReference type="PROSITE" id="PS51321">
    <property type="entry name" value="TFIIS_CENTRAL"/>
    <property type="match status" value="1"/>
</dbReference>
<dbReference type="InterPro" id="IPR003618">
    <property type="entry name" value="TFIIS_cen_dom"/>
</dbReference>
<dbReference type="SUPFAM" id="SSF46942">
    <property type="entry name" value="Elongation factor TFIIS domain 2"/>
    <property type="match status" value="1"/>
</dbReference>
<dbReference type="Pfam" id="PF00628">
    <property type="entry name" value="PHD"/>
    <property type="match status" value="1"/>
</dbReference>
<feature type="region of interest" description="Disordered" evidence="6">
    <location>
        <begin position="161"/>
        <end position="357"/>
    </location>
</feature>
<dbReference type="Proteomes" id="UP001153620">
    <property type="component" value="Chromosome 1"/>
</dbReference>
<feature type="compositionally biased region" description="Low complexity" evidence="6">
    <location>
        <begin position="1834"/>
        <end position="1845"/>
    </location>
</feature>
<evidence type="ECO:0000256" key="4">
    <source>
        <dbReference type="ARBA" id="ARBA00023242"/>
    </source>
</evidence>
<dbReference type="InterPro" id="IPR036575">
    <property type="entry name" value="TFIIS_cen_dom_sf"/>
</dbReference>
<feature type="compositionally biased region" description="Low complexity" evidence="6">
    <location>
        <begin position="1190"/>
        <end position="1209"/>
    </location>
</feature>
<feature type="region of interest" description="Disordered" evidence="6">
    <location>
        <begin position="928"/>
        <end position="1005"/>
    </location>
</feature>
<feature type="region of interest" description="Disordered" evidence="6">
    <location>
        <begin position="552"/>
        <end position="636"/>
    </location>
</feature>
<evidence type="ECO:0000256" key="2">
    <source>
        <dbReference type="ARBA" id="ARBA00022771"/>
    </source>
</evidence>
<feature type="region of interest" description="Disordered" evidence="6">
    <location>
        <begin position="1569"/>
        <end position="1673"/>
    </location>
</feature>
<feature type="region of interest" description="Disordered" evidence="6">
    <location>
        <begin position="850"/>
        <end position="898"/>
    </location>
</feature>
<feature type="compositionally biased region" description="Low complexity" evidence="6">
    <location>
        <begin position="955"/>
        <end position="973"/>
    </location>
</feature>
<organism evidence="9 10">
    <name type="scientific">Chironomus riparius</name>
    <dbReference type="NCBI Taxonomy" id="315576"/>
    <lineage>
        <taxon>Eukaryota</taxon>
        <taxon>Metazoa</taxon>
        <taxon>Ecdysozoa</taxon>
        <taxon>Arthropoda</taxon>
        <taxon>Hexapoda</taxon>
        <taxon>Insecta</taxon>
        <taxon>Pterygota</taxon>
        <taxon>Neoptera</taxon>
        <taxon>Endopterygota</taxon>
        <taxon>Diptera</taxon>
        <taxon>Nematocera</taxon>
        <taxon>Chironomoidea</taxon>
        <taxon>Chironomidae</taxon>
        <taxon>Chironominae</taxon>
        <taxon>Chironomus</taxon>
    </lineage>
</organism>
<dbReference type="GO" id="GO:0006351">
    <property type="term" value="P:DNA-templated transcription"/>
    <property type="evidence" value="ECO:0007669"/>
    <property type="project" value="InterPro"/>
</dbReference>
<dbReference type="GO" id="GO:0005634">
    <property type="term" value="C:nucleus"/>
    <property type="evidence" value="ECO:0007669"/>
    <property type="project" value="TreeGrafter"/>
</dbReference>
<feature type="compositionally biased region" description="Basic and acidic residues" evidence="6">
    <location>
        <begin position="1323"/>
        <end position="1342"/>
    </location>
</feature>
<feature type="domain" description="TFIIS central" evidence="8">
    <location>
        <begin position="1009"/>
        <end position="1129"/>
    </location>
</feature>
<name>A0A9N9WP75_9DIPT</name>
<feature type="compositionally biased region" description="Basic residues" evidence="6">
    <location>
        <begin position="251"/>
        <end position="264"/>
    </location>
</feature>
<evidence type="ECO:0000259" key="7">
    <source>
        <dbReference type="PROSITE" id="PS50016"/>
    </source>
</evidence>
<feature type="compositionally biased region" description="Low complexity" evidence="6">
    <location>
        <begin position="772"/>
        <end position="784"/>
    </location>
</feature>
<feature type="region of interest" description="Disordered" evidence="6">
    <location>
        <begin position="765"/>
        <end position="794"/>
    </location>
</feature>
<feature type="compositionally biased region" description="Low complexity" evidence="6">
    <location>
        <begin position="346"/>
        <end position="357"/>
    </location>
</feature>
<dbReference type="InterPro" id="IPR019786">
    <property type="entry name" value="Zinc_finger_PHD-type_CS"/>
</dbReference>
<dbReference type="GO" id="GO:0008270">
    <property type="term" value="F:zinc ion binding"/>
    <property type="evidence" value="ECO:0007669"/>
    <property type="project" value="UniProtKB-KW"/>
</dbReference>
<dbReference type="Gene3D" id="3.30.40.10">
    <property type="entry name" value="Zinc/RING finger domain, C3HC4 (zinc finger)"/>
    <property type="match status" value="1"/>
</dbReference>
<feature type="domain" description="PHD-type" evidence="7">
    <location>
        <begin position="640"/>
        <end position="694"/>
    </location>
</feature>
<proteinExistence type="predicted"/>
<feature type="compositionally biased region" description="Basic residues" evidence="6">
    <location>
        <begin position="1222"/>
        <end position="1265"/>
    </location>
</feature>
<feature type="compositionally biased region" description="Basic and acidic residues" evidence="6">
    <location>
        <begin position="1266"/>
        <end position="1281"/>
    </location>
</feature>
<keyword evidence="1" id="KW-0479">Metal-binding</keyword>
<dbReference type="OrthoDB" id="1884872at2759"/>
<dbReference type="PROSITE" id="PS01359">
    <property type="entry name" value="ZF_PHD_1"/>
    <property type="match status" value="1"/>
</dbReference>
<gene>
    <name evidence="9" type="ORF">CHIRRI_LOCUS3859</name>
</gene>
<dbReference type="InterPro" id="IPR037259">
    <property type="entry name" value="BRK_sf"/>
</dbReference>
<feature type="compositionally biased region" description="Basic and acidic residues" evidence="6">
    <location>
        <begin position="1210"/>
        <end position="1221"/>
    </location>
</feature>
<feature type="compositionally biased region" description="Polar residues" evidence="6">
    <location>
        <begin position="1642"/>
        <end position="1665"/>
    </location>
</feature>
<dbReference type="SUPFAM" id="SSF160481">
    <property type="entry name" value="BRK domain-like"/>
    <property type="match status" value="1"/>
</dbReference>
<dbReference type="PANTHER" id="PTHR11477:SF0">
    <property type="entry name" value="IP08861P-RELATED"/>
    <property type="match status" value="1"/>
</dbReference>
<feature type="compositionally biased region" description="Basic and acidic residues" evidence="6">
    <location>
        <begin position="576"/>
        <end position="593"/>
    </location>
</feature>
<dbReference type="EMBL" id="OU895877">
    <property type="protein sequence ID" value="CAG9800922.1"/>
    <property type="molecule type" value="Genomic_DNA"/>
</dbReference>
<feature type="compositionally biased region" description="Basic and acidic residues" evidence="6">
    <location>
        <begin position="1293"/>
        <end position="1314"/>
    </location>
</feature>
<dbReference type="PANTHER" id="PTHR11477">
    <property type="entry name" value="TRANSCRIPTION FACTOR S-II ZINC FINGER DOMAIN-CONTAINING PROTEIN"/>
    <property type="match status" value="1"/>
</dbReference>
<feature type="compositionally biased region" description="Basic and acidic residues" evidence="6">
    <location>
        <begin position="975"/>
        <end position="989"/>
    </location>
</feature>
<dbReference type="SUPFAM" id="SSF57903">
    <property type="entry name" value="FYVE/PHD zinc finger"/>
    <property type="match status" value="1"/>
</dbReference>
<feature type="compositionally biased region" description="Basic residues" evidence="6">
    <location>
        <begin position="1282"/>
        <end position="1292"/>
    </location>
</feature>
<dbReference type="InterPro" id="IPR012921">
    <property type="entry name" value="SPOC_C"/>
</dbReference>
<evidence type="ECO:0000313" key="10">
    <source>
        <dbReference type="Proteomes" id="UP001153620"/>
    </source>
</evidence>
<feature type="compositionally biased region" description="Polar residues" evidence="6">
    <location>
        <begin position="990"/>
        <end position="999"/>
    </location>
</feature>
<feature type="compositionally biased region" description="Acidic residues" evidence="6">
    <location>
        <begin position="620"/>
        <end position="636"/>
    </location>
</feature>
<feature type="compositionally biased region" description="Low complexity" evidence="6">
    <location>
        <begin position="193"/>
        <end position="212"/>
    </location>
</feature>
<dbReference type="Pfam" id="PF07500">
    <property type="entry name" value="TFIIS_M"/>
    <property type="match status" value="1"/>
</dbReference>
<dbReference type="InterPro" id="IPR019787">
    <property type="entry name" value="Znf_PHD-finger"/>
</dbReference>
<dbReference type="InterPro" id="IPR011011">
    <property type="entry name" value="Znf_FYVE_PHD"/>
</dbReference>
<evidence type="ECO:0000259" key="8">
    <source>
        <dbReference type="PROSITE" id="PS51321"/>
    </source>
</evidence>
<evidence type="ECO:0000256" key="6">
    <source>
        <dbReference type="SAM" id="MobiDB-lite"/>
    </source>
</evidence>
<dbReference type="InterPro" id="IPR001965">
    <property type="entry name" value="Znf_PHD"/>
</dbReference>
<feature type="region of interest" description="Disordered" evidence="6">
    <location>
        <begin position="1188"/>
        <end position="1342"/>
    </location>
</feature>
<dbReference type="Pfam" id="PF07744">
    <property type="entry name" value="SPOC"/>
    <property type="match status" value="1"/>
</dbReference>
<dbReference type="CDD" id="cd15552">
    <property type="entry name" value="PHD_PHF3_like"/>
    <property type="match status" value="1"/>
</dbReference>
<feature type="compositionally biased region" description="Acidic residues" evidence="6">
    <location>
        <begin position="213"/>
        <end position="241"/>
    </location>
</feature>
<feature type="compositionally biased region" description="Basic and acidic residues" evidence="6">
    <location>
        <begin position="169"/>
        <end position="190"/>
    </location>
</feature>
<keyword evidence="3" id="KW-0862">Zinc</keyword>
<dbReference type="Gene3D" id="1.10.472.30">
    <property type="entry name" value="Transcription elongation factor S-II, central domain"/>
    <property type="match status" value="1"/>
</dbReference>
<evidence type="ECO:0000313" key="9">
    <source>
        <dbReference type="EMBL" id="CAG9800922.1"/>
    </source>
</evidence>
<evidence type="ECO:0000256" key="1">
    <source>
        <dbReference type="ARBA" id="ARBA00022723"/>
    </source>
</evidence>
<keyword evidence="4" id="KW-0539">Nucleus</keyword>